<keyword evidence="2" id="KW-1133">Transmembrane helix</keyword>
<feature type="compositionally biased region" description="Polar residues" evidence="1">
    <location>
        <begin position="460"/>
        <end position="469"/>
    </location>
</feature>
<feature type="compositionally biased region" description="Basic and acidic residues" evidence="1">
    <location>
        <begin position="333"/>
        <end position="347"/>
    </location>
</feature>
<feature type="region of interest" description="Disordered" evidence="1">
    <location>
        <begin position="327"/>
        <end position="379"/>
    </location>
</feature>
<dbReference type="Proteomes" id="UP001190700">
    <property type="component" value="Unassembled WGS sequence"/>
</dbReference>
<keyword evidence="2" id="KW-0472">Membrane</keyword>
<organism evidence="3 4">
    <name type="scientific">Cymbomonas tetramitiformis</name>
    <dbReference type="NCBI Taxonomy" id="36881"/>
    <lineage>
        <taxon>Eukaryota</taxon>
        <taxon>Viridiplantae</taxon>
        <taxon>Chlorophyta</taxon>
        <taxon>Pyramimonadophyceae</taxon>
        <taxon>Pyramimonadales</taxon>
        <taxon>Pyramimonadaceae</taxon>
        <taxon>Cymbomonas</taxon>
    </lineage>
</organism>
<evidence type="ECO:0000256" key="2">
    <source>
        <dbReference type="SAM" id="Phobius"/>
    </source>
</evidence>
<dbReference type="AlphaFoldDB" id="A0AAE0FK73"/>
<evidence type="ECO:0000313" key="4">
    <source>
        <dbReference type="Proteomes" id="UP001190700"/>
    </source>
</evidence>
<sequence>YGILFENLRGTPVPLRVAEQHWLGLSAWRKLRGAVTFKSFFRWPPEQAPPARTSAIQQRTHRASAHVVTKRISEIQTLLFSDFYFGVENGEGVYKPSPAVYYNVVKWAILAWLAAVRATPMPPPRLASRPAPDLRPRARASFDTGGSLTGGGGAGASGAFLMPCACGLSPGGGGGAGVPGGLPPCRAPVVSPGGGGERKVFPGAFTVPCACETGDDQPWECTWPQTLGLTLLFSLQLGFLLKYEPLHNAISQRVELLTCVCNLAIVGSVLLSWWNLSFRDVLMDGSEYLFLMQVLSLMMEAGGAWYMILLRLRIWYRVRYPRPSEEEMQEAAQGKEQRLTEPARGEQIEMTIRGGPDGQEGGTEEGAHHHHEGPGSFLERYGRCETSKSANEDQDDIEMRVRFGTVAETLNPLPSLRQKMSNLNPLPSLRQKMSNREIALTIPPPPPRPPPPASPPSQLADVQQESASDATLDPVSEGQNNHKDNSERRQFVNPLFCEFTGF</sequence>
<feature type="region of interest" description="Disordered" evidence="1">
    <location>
        <begin position="439"/>
        <end position="490"/>
    </location>
</feature>
<feature type="compositionally biased region" description="Pro residues" evidence="1">
    <location>
        <begin position="442"/>
        <end position="455"/>
    </location>
</feature>
<feature type="transmembrane region" description="Helical" evidence="2">
    <location>
        <begin position="288"/>
        <end position="309"/>
    </location>
</feature>
<feature type="transmembrane region" description="Helical" evidence="2">
    <location>
        <begin position="254"/>
        <end position="276"/>
    </location>
</feature>
<evidence type="ECO:0000313" key="3">
    <source>
        <dbReference type="EMBL" id="KAK3260526.1"/>
    </source>
</evidence>
<accession>A0AAE0FK73</accession>
<proteinExistence type="predicted"/>
<feature type="non-terminal residue" evidence="3">
    <location>
        <position position="1"/>
    </location>
</feature>
<reference evidence="3 4" key="1">
    <citation type="journal article" date="2015" name="Genome Biol. Evol.">
        <title>Comparative Genomics of a Bacterivorous Green Alga Reveals Evolutionary Causalities and Consequences of Phago-Mixotrophic Mode of Nutrition.</title>
        <authorList>
            <person name="Burns J.A."/>
            <person name="Paasch A."/>
            <person name="Narechania A."/>
            <person name="Kim E."/>
        </authorList>
    </citation>
    <scope>NUCLEOTIDE SEQUENCE [LARGE SCALE GENOMIC DNA]</scope>
    <source>
        <strain evidence="3 4">PLY_AMNH</strain>
    </source>
</reference>
<keyword evidence="4" id="KW-1185">Reference proteome</keyword>
<comment type="caution">
    <text evidence="3">The sequence shown here is derived from an EMBL/GenBank/DDBJ whole genome shotgun (WGS) entry which is preliminary data.</text>
</comment>
<protein>
    <submittedName>
        <fullName evidence="3">Uncharacterized protein</fullName>
    </submittedName>
</protein>
<feature type="compositionally biased region" description="Basic and acidic residues" evidence="1">
    <location>
        <begin position="480"/>
        <end position="490"/>
    </location>
</feature>
<name>A0AAE0FK73_9CHLO</name>
<gene>
    <name evidence="3" type="ORF">CYMTET_30517</name>
</gene>
<dbReference type="EMBL" id="LGRX02017607">
    <property type="protein sequence ID" value="KAK3260526.1"/>
    <property type="molecule type" value="Genomic_DNA"/>
</dbReference>
<keyword evidence="2" id="KW-0812">Transmembrane</keyword>
<evidence type="ECO:0000256" key="1">
    <source>
        <dbReference type="SAM" id="MobiDB-lite"/>
    </source>
</evidence>